<keyword evidence="2" id="KW-0326">Glycosidase</keyword>
<name>A0ABT1L6Q0_9HYPH</name>
<feature type="domain" description="Inosine/uridine-preferring nucleoside hydrolase" evidence="3">
    <location>
        <begin position="11"/>
        <end position="297"/>
    </location>
</feature>
<dbReference type="InterPro" id="IPR036452">
    <property type="entry name" value="Ribo_hydro-like"/>
</dbReference>
<comment type="caution">
    <text evidence="4">The sequence shown here is derived from an EMBL/GenBank/DDBJ whole genome shotgun (WGS) entry which is preliminary data.</text>
</comment>
<gene>
    <name evidence="4" type="ORF">NK718_00990</name>
</gene>
<dbReference type="InterPro" id="IPR023186">
    <property type="entry name" value="IUNH"/>
</dbReference>
<evidence type="ECO:0000256" key="1">
    <source>
        <dbReference type="ARBA" id="ARBA00022801"/>
    </source>
</evidence>
<dbReference type="SUPFAM" id="SSF53590">
    <property type="entry name" value="Nucleoside hydrolase"/>
    <property type="match status" value="1"/>
</dbReference>
<dbReference type="Pfam" id="PF01156">
    <property type="entry name" value="IU_nuc_hydro"/>
    <property type="match status" value="1"/>
</dbReference>
<dbReference type="PANTHER" id="PTHR12304">
    <property type="entry name" value="INOSINE-URIDINE PREFERRING NUCLEOSIDE HYDROLASE"/>
    <property type="match status" value="1"/>
</dbReference>
<dbReference type="PANTHER" id="PTHR12304:SF59">
    <property type="entry name" value="INOSINE-URIDINE PREFERRING NUCLEOSIDE HYDROLASE FAMILY PROTEIN"/>
    <property type="match status" value="1"/>
</dbReference>
<proteinExistence type="predicted"/>
<keyword evidence="5" id="KW-1185">Reference proteome</keyword>
<reference evidence="4 5" key="1">
    <citation type="submission" date="2022-07" db="EMBL/GenBank/DDBJ databases">
        <authorList>
            <person name="Li W.-J."/>
            <person name="Deng Q.-Q."/>
        </authorList>
    </citation>
    <scope>NUCLEOTIDE SEQUENCE [LARGE SCALE GENOMIC DNA]</scope>
    <source>
        <strain evidence="4 5">SYSU M60028</strain>
    </source>
</reference>
<evidence type="ECO:0000313" key="5">
    <source>
        <dbReference type="Proteomes" id="UP001205890"/>
    </source>
</evidence>
<keyword evidence="1 4" id="KW-0378">Hydrolase</keyword>
<dbReference type="GO" id="GO:0016787">
    <property type="term" value="F:hydrolase activity"/>
    <property type="evidence" value="ECO:0007669"/>
    <property type="project" value="UniProtKB-KW"/>
</dbReference>
<evidence type="ECO:0000313" key="4">
    <source>
        <dbReference type="EMBL" id="MCP8937081.1"/>
    </source>
</evidence>
<dbReference type="InterPro" id="IPR001910">
    <property type="entry name" value="Inosine/uridine_hydrolase_dom"/>
</dbReference>
<sequence>MTTPAPAPRRVWIDTDCGFDDMAAIAMVAADPNWAIAGIGLVAGNAPLPVVVDNAARMSAFFGWRAPLHVGRDRPLIGEPITAQAILGDDALASAGRGLPPAPARLSPTGALDALAQAAAPGGLTVLALGPLTNLAVALLARPEIARGLDGMIWMGGSAGAGNHTAAAEFNALCDPEAVQIVLDAGVPFTMVGLDACRTVPISMEDVALIRSRGGERAEILADLTEGYVRIGRGRPMALYDPVAAAALVAPGTVETAPARVEMERGAGPARGMTICEFRAHKAAPNALVARRGDAAGILALMRAAFDAASTGASA</sequence>
<dbReference type="EMBL" id="JANCLU010000001">
    <property type="protein sequence ID" value="MCP8937081.1"/>
    <property type="molecule type" value="Genomic_DNA"/>
</dbReference>
<dbReference type="Gene3D" id="3.90.245.10">
    <property type="entry name" value="Ribonucleoside hydrolase-like"/>
    <property type="match status" value="1"/>
</dbReference>
<dbReference type="RefSeq" id="WP_254737662.1">
    <property type="nucleotide sequence ID" value="NZ_JANCLU010000001.1"/>
</dbReference>
<evidence type="ECO:0000259" key="3">
    <source>
        <dbReference type="Pfam" id="PF01156"/>
    </source>
</evidence>
<evidence type="ECO:0000256" key="2">
    <source>
        <dbReference type="ARBA" id="ARBA00023295"/>
    </source>
</evidence>
<dbReference type="Proteomes" id="UP001205890">
    <property type="component" value="Unassembled WGS sequence"/>
</dbReference>
<protein>
    <submittedName>
        <fullName evidence="4">Nucleoside hydrolase</fullName>
    </submittedName>
</protein>
<accession>A0ABT1L6Q0</accession>
<organism evidence="4 5">
    <name type="scientific">Alsobacter ponti</name>
    <dbReference type="NCBI Taxonomy" id="2962936"/>
    <lineage>
        <taxon>Bacteria</taxon>
        <taxon>Pseudomonadati</taxon>
        <taxon>Pseudomonadota</taxon>
        <taxon>Alphaproteobacteria</taxon>
        <taxon>Hyphomicrobiales</taxon>
        <taxon>Alsobacteraceae</taxon>
        <taxon>Alsobacter</taxon>
    </lineage>
</organism>